<dbReference type="InterPro" id="IPR001647">
    <property type="entry name" value="HTH_TetR"/>
</dbReference>
<dbReference type="GO" id="GO:0000976">
    <property type="term" value="F:transcription cis-regulatory region binding"/>
    <property type="evidence" value="ECO:0007669"/>
    <property type="project" value="TreeGrafter"/>
</dbReference>
<dbReference type="GO" id="GO:0003700">
    <property type="term" value="F:DNA-binding transcription factor activity"/>
    <property type="evidence" value="ECO:0007669"/>
    <property type="project" value="TreeGrafter"/>
</dbReference>
<accession>A0A1H4WGV2</accession>
<dbReference type="SUPFAM" id="SSF46689">
    <property type="entry name" value="Homeodomain-like"/>
    <property type="match status" value="1"/>
</dbReference>
<dbReference type="InterPro" id="IPR050109">
    <property type="entry name" value="HTH-type_TetR-like_transc_reg"/>
</dbReference>
<dbReference type="Proteomes" id="UP000183561">
    <property type="component" value="Unassembled WGS sequence"/>
</dbReference>
<evidence type="ECO:0000259" key="3">
    <source>
        <dbReference type="PROSITE" id="PS50977"/>
    </source>
</evidence>
<feature type="DNA-binding region" description="H-T-H motif" evidence="2">
    <location>
        <begin position="39"/>
        <end position="58"/>
    </location>
</feature>
<dbReference type="InterPro" id="IPR009057">
    <property type="entry name" value="Homeodomain-like_sf"/>
</dbReference>
<dbReference type="InterPro" id="IPR041678">
    <property type="entry name" value="TetR_C_16"/>
</dbReference>
<sequence length="201" mass="22313">MDSRAPGRPKVVADSADKRDTILRSARELFSDRGFDRTTMRAIAKEAGVDPALIHHYFGNKNALLVAALQPEVDAKTVFSGITPETDAPGEIFVRRVLEFWETNPQQRARAIALLRVAVTHDEIAMRVRDFFLGLVQRALGEVVRSDHQDERYALVVSQTAGLAISKYILLLPDVANAPIEVLAQRVGPNIDNYLFSDFDG</sequence>
<protein>
    <submittedName>
        <fullName evidence="4">DNA-binding transcriptional regulator, AcrR family</fullName>
    </submittedName>
</protein>
<dbReference type="PANTHER" id="PTHR30055:SF235">
    <property type="entry name" value="TRANSCRIPTIONAL REGULATORY PROTEIN"/>
    <property type="match status" value="1"/>
</dbReference>
<dbReference type="RefSeq" id="WP_083395714.1">
    <property type="nucleotide sequence ID" value="NZ_FNSV01000005.1"/>
</dbReference>
<feature type="domain" description="HTH tetR-type" evidence="3">
    <location>
        <begin position="16"/>
        <end position="76"/>
    </location>
</feature>
<proteinExistence type="predicted"/>
<dbReference type="Pfam" id="PF17920">
    <property type="entry name" value="TetR_C_16"/>
    <property type="match status" value="1"/>
</dbReference>
<name>A0A1H4WGV2_9NOCA</name>
<organism evidence="4 5">
    <name type="scientific">Rhodococcus koreensis</name>
    <dbReference type="NCBI Taxonomy" id="99653"/>
    <lineage>
        <taxon>Bacteria</taxon>
        <taxon>Bacillati</taxon>
        <taxon>Actinomycetota</taxon>
        <taxon>Actinomycetes</taxon>
        <taxon>Mycobacteriales</taxon>
        <taxon>Nocardiaceae</taxon>
        <taxon>Rhodococcus</taxon>
    </lineage>
</organism>
<dbReference type="Gene3D" id="1.10.10.60">
    <property type="entry name" value="Homeodomain-like"/>
    <property type="match status" value="1"/>
</dbReference>
<keyword evidence="1 2" id="KW-0238">DNA-binding</keyword>
<dbReference type="OrthoDB" id="3210235at2"/>
<keyword evidence="5" id="KW-1185">Reference proteome</keyword>
<dbReference type="Pfam" id="PF00440">
    <property type="entry name" value="TetR_N"/>
    <property type="match status" value="1"/>
</dbReference>
<dbReference type="SUPFAM" id="SSF48498">
    <property type="entry name" value="Tetracyclin repressor-like, C-terminal domain"/>
    <property type="match status" value="1"/>
</dbReference>
<dbReference type="EMBL" id="FNSV01000005">
    <property type="protein sequence ID" value="SEC92536.1"/>
    <property type="molecule type" value="Genomic_DNA"/>
</dbReference>
<evidence type="ECO:0000256" key="2">
    <source>
        <dbReference type="PROSITE-ProRule" id="PRU00335"/>
    </source>
</evidence>
<dbReference type="PANTHER" id="PTHR30055">
    <property type="entry name" value="HTH-TYPE TRANSCRIPTIONAL REGULATOR RUTR"/>
    <property type="match status" value="1"/>
</dbReference>
<evidence type="ECO:0000256" key="1">
    <source>
        <dbReference type="ARBA" id="ARBA00023125"/>
    </source>
</evidence>
<dbReference type="PROSITE" id="PS50977">
    <property type="entry name" value="HTH_TETR_2"/>
    <property type="match status" value="1"/>
</dbReference>
<evidence type="ECO:0000313" key="4">
    <source>
        <dbReference type="EMBL" id="SEC92536.1"/>
    </source>
</evidence>
<dbReference type="PRINTS" id="PR00455">
    <property type="entry name" value="HTHTETR"/>
</dbReference>
<dbReference type="Gene3D" id="1.10.357.10">
    <property type="entry name" value="Tetracycline Repressor, domain 2"/>
    <property type="match status" value="1"/>
</dbReference>
<gene>
    <name evidence="4" type="ORF">SAMN04490239_6006</name>
</gene>
<dbReference type="AlphaFoldDB" id="A0A1H4WGV2"/>
<reference evidence="5" key="1">
    <citation type="submission" date="2016-10" db="EMBL/GenBank/DDBJ databases">
        <authorList>
            <person name="Varghese N."/>
            <person name="Submissions S."/>
        </authorList>
    </citation>
    <scope>NUCLEOTIDE SEQUENCE [LARGE SCALE GENOMIC DNA]</scope>
    <source>
        <strain evidence="5">DSM 44498</strain>
    </source>
</reference>
<evidence type="ECO:0000313" key="5">
    <source>
        <dbReference type="Proteomes" id="UP000183561"/>
    </source>
</evidence>
<dbReference type="InterPro" id="IPR036271">
    <property type="entry name" value="Tet_transcr_reg_TetR-rel_C_sf"/>
</dbReference>